<protein>
    <recommendedName>
        <fullName evidence="9">Protein translocase subunit SecD</fullName>
    </recommendedName>
</protein>
<accession>A0A936NF60</accession>
<feature type="region of interest" description="Disordered" evidence="10">
    <location>
        <begin position="612"/>
        <end position="634"/>
    </location>
</feature>
<dbReference type="SUPFAM" id="SSF82866">
    <property type="entry name" value="Multidrug efflux transporter AcrB transmembrane domain"/>
    <property type="match status" value="1"/>
</dbReference>
<feature type="compositionally biased region" description="Low complexity" evidence="10">
    <location>
        <begin position="172"/>
        <end position="196"/>
    </location>
</feature>
<gene>
    <name evidence="9 14" type="primary">secD</name>
    <name evidence="14" type="ORF">IPN02_17120</name>
</gene>
<keyword evidence="6 9" id="KW-1133">Transmembrane helix</keyword>
<feature type="transmembrane region" description="Helical" evidence="9">
    <location>
        <begin position="429"/>
        <end position="450"/>
    </location>
</feature>
<dbReference type="Gene3D" id="3.30.1360.200">
    <property type="match status" value="1"/>
</dbReference>
<feature type="transmembrane region" description="Helical" evidence="9">
    <location>
        <begin position="525"/>
        <end position="551"/>
    </location>
</feature>
<comment type="function">
    <text evidence="9">Part of the Sec protein translocase complex. Interacts with the SecYEG preprotein conducting channel. SecDF uses the proton motive force (PMF) to complete protein translocation after the ATP-dependent function of SecA.</text>
</comment>
<dbReference type="InterPro" id="IPR048634">
    <property type="entry name" value="SecD_SecF_C"/>
</dbReference>
<feature type="domain" description="SecDF P1 head subdomain" evidence="13">
    <location>
        <begin position="286"/>
        <end position="410"/>
    </location>
</feature>
<keyword evidence="5 9" id="KW-0653">Protein transport</keyword>
<dbReference type="PANTHER" id="PTHR30081:SF1">
    <property type="entry name" value="PROTEIN TRANSLOCASE SUBUNIT SECD"/>
    <property type="match status" value="1"/>
</dbReference>
<keyword evidence="8 9" id="KW-0472">Membrane</keyword>
<dbReference type="GO" id="GO:0065002">
    <property type="term" value="P:intracellular protein transmembrane transport"/>
    <property type="evidence" value="ECO:0007669"/>
    <property type="project" value="UniProtKB-UniRule"/>
</dbReference>
<evidence type="ECO:0000259" key="11">
    <source>
        <dbReference type="Pfam" id="PF02355"/>
    </source>
</evidence>
<dbReference type="Pfam" id="PF21760">
    <property type="entry name" value="SecD_1st"/>
    <property type="match status" value="1"/>
</dbReference>
<dbReference type="HAMAP" id="MF_01463_B">
    <property type="entry name" value="SecD_B"/>
    <property type="match status" value="1"/>
</dbReference>
<dbReference type="Proteomes" id="UP000727993">
    <property type="component" value="Unassembled WGS sequence"/>
</dbReference>
<feature type="compositionally biased region" description="Low complexity" evidence="10">
    <location>
        <begin position="612"/>
        <end position="622"/>
    </location>
</feature>
<evidence type="ECO:0000256" key="2">
    <source>
        <dbReference type="ARBA" id="ARBA00022448"/>
    </source>
</evidence>
<comment type="caution">
    <text evidence="14">The sequence shown here is derived from an EMBL/GenBank/DDBJ whole genome shotgun (WGS) entry which is preliminary data.</text>
</comment>
<evidence type="ECO:0000313" key="15">
    <source>
        <dbReference type="Proteomes" id="UP000727993"/>
    </source>
</evidence>
<comment type="caution">
    <text evidence="9">Lacks conserved residue(s) required for the propagation of feature annotation.</text>
</comment>
<proteinExistence type="inferred from homology"/>
<evidence type="ECO:0000256" key="9">
    <source>
        <dbReference type="HAMAP-Rule" id="MF_01463"/>
    </source>
</evidence>
<dbReference type="GO" id="GO:0006605">
    <property type="term" value="P:protein targeting"/>
    <property type="evidence" value="ECO:0007669"/>
    <property type="project" value="UniProtKB-UniRule"/>
</dbReference>
<dbReference type="NCBIfam" id="TIGR01129">
    <property type="entry name" value="secD"/>
    <property type="match status" value="1"/>
</dbReference>
<name>A0A936NF60_9ACTN</name>
<feature type="domain" description="Protein export membrane protein SecD/SecF C-terminal" evidence="11">
    <location>
        <begin position="416"/>
        <end position="584"/>
    </location>
</feature>
<dbReference type="Gene3D" id="1.20.1640.10">
    <property type="entry name" value="Multidrug efflux transporter AcrB transmembrane domain"/>
    <property type="match status" value="1"/>
</dbReference>
<evidence type="ECO:0000259" key="13">
    <source>
        <dbReference type="Pfam" id="PF22599"/>
    </source>
</evidence>
<keyword evidence="3 9" id="KW-1003">Cell membrane</keyword>
<dbReference type="EMBL" id="JADJZA010000009">
    <property type="protein sequence ID" value="MBK9298509.1"/>
    <property type="molecule type" value="Genomic_DNA"/>
</dbReference>
<feature type="region of interest" description="Disordered" evidence="10">
    <location>
        <begin position="212"/>
        <end position="240"/>
    </location>
</feature>
<dbReference type="InterPro" id="IPR055344">
    <property type="entry name" value="SecD_SecF_C_bact"/>
</dbReference>
<evidence type="ECO:0000256" key="4">
    <source>
        <dbReference type="ARBA" id="ARBA00022692"/>
    </source>
</evidence>
<comment type="subcellular location">
    <subcellularLocation>
        <location evidence="1 9">Cell membrane</location>
        <topology evidence="1 9">Multi-pass membrane protein</topology>
    </subcellularLocation>
</comment>
<dbReference type="GO" id="GO:0005886">
    <property type="term" value="C:plasma membrane"/>
    <property type="evidence" value="ECO:0007669"/>
    <property type="project" value="UniProtKB-SubCell"/>
</dbReference>
<feature type="compositionally biased region" description="Basic and acidic residues" evidence="10">
    <location>
        <begin position="127"/>
        <end position="142"/>
    </location>
</feature>
<dbReference type="Pfam" id="PF02355">
    <property type="entry name" value="SecD_SecF_C"/>
    <property type="match status" value="1"/>
</dbReference>
<reference evidence="14 15" key="1">
    <citation type="submission" date="2020-10" db="EMBL/GenBank/DDBJ databases">
        <title>Connecting structure to function with the recovery of over 1000 high-quality activated sludge metagenome-assembled genomes encoding full-length rRNA genes using long-read sequencing.</title>
        <authorList>
            <person name="Singleton C.M."/>
            <person name="Petriglieri F."/>
            <person name="Kristensen J.M."/>
            <person name="Kirkegaard R.H."/>
            <person name="Michaelsen T.Y."/>
            <person name="Andersen M.H."/>
            <person name="Karst S.M."/>
            <person name="Dueholm M.S."/>
            <person name="Nielsen P.H."/>
            <person name="Albertsen M."/>
        </authorList>
    </citation>
    <scope>NUCLEOTIDE SEQUENCE [LARGE SCALE GENOMIC DNA]</scope>
    <source>
        <strain evidence="14">Lyne_18-Q3-R50-59_MAXAC.006</strain>
    </source>
</reference>
<feature type="region of interest" description="Disordered" evidence="10">
    <location>
        <begin position="162"/>
        <end position="196"/>
    </location>
</feature>
<comment type="subunit">
    <text evidence="9">Forms a complex with SecF. Part of the essential Sec protein translocation apparatus which comprises SecA, SecYEG and auxiliary proteins SecDF. Other proteins may also be involved.</text>
</comment>
<dbReference type="InterPro" id="IPR005791">
    <property type="entry name" value="SecD"/>
</dbReference>
<evidence type="ECO:0000256" key="10">
    <source>
        <dbReference type="SAM" id="MobiDB-lite"/>
    </source>
</evidence>
<dbReference type="PANTHER" id="PTHR30081">
    <property type="entry name" value="PROTEIN-EXPORT MEMBRANE PROTEIN SEC"/>
    <property type="match status" value="1"/>
</dbReference>
<feature type="domain" description="Protein translocase subunit SecDF P1" evidence="12">
    <location>
        <begin position="61"/>
        <end position="117"/>
    </location>
</feature>
<evidence type="ECO:0000256" key="1">
    <source>
        <dbReference type="ARBA" id="ARBA00004651"/>
    </source>
</evidence>
<evidence type="ECO:0000259" key="12">
    <source>
        <dbReference type="Pfam" id="PF21760"/>
    </source>
</evidence>
<feature type="region of interest" description="Disordered" evidence="10">
    <location>
        <begin position="119"/>
        <end position="147"/>
    </location>
</feature>
<organism evidence="14 15">
    <name type="scientific">Candidatus Neomicrothrix subdominans</name>
    <dbReference type="NCBI Taxonomy" id="2954438"/>
    <lineage>
        <taxon>Bacteria</taxon>
        <taxon>Bacillati</taxon>
        <taxon>Actinomycetota</taxon>
        <taxon>Acidimicrobiia</taxon>
        <taxon>Acidimicrobiales</taxon>
        <taxon>Microthrixaceae</taxon>
        <taxon>Candidatus Neomicrothrix</taxon>
    </lineage>
</organism>
<dbReference type="NCBIfam" id="TIGR00916">
    <property type="entry name" value="2A0604s01"/>
    <property type="match status" value="1"/>
</dbReference>
<keyword evidence="7 9" id="KW-0811">Translocation</keyword>
<comment type="similarity">
    <text evidence="9">Belongs to the SecD/SecF family. SecD subfamily.</text>
</comment>
<evidence type="ECO:0000256" key="5">
    <source>
        <dbReference type="ARBA" id="ARBA00022927"/>
    </source>
</evidence>
<dbReference type="Pfam" id="PF22599">
    <property type="entry name" value="SecDF_P1_head"/>
    <property type="match status" value="1"/>
</dbReference>
<evidence type="ECO:0000256" key="3">
    <source>
        <dbReference type="ARBA" id="ARBA00022475"/>
    </source>
</evidence>
<feature type="transmembrane region" description="Helical" evidence="9">
    <location>
        <begin position="557"/>
        <end position="576"/>
    </location>
</feature>
<dbReference type="InterPro" id="IPR048631">
    <property type="entry name" value="SecD_1st"/>
</dbReference>
<dbReference type="Gene3D" id="3.30.70.3220">
    <property type="match status" value="1"/>
</dbReference>
<dbReference type="GO" id="GO:0043952">
    <property type="term" value="P:protein transport by the Sec complex"/>
    <property type="evidence" value="ECO:0007669"/>
    <property type="project" value="UniProtKB-UniRule"/>
</dbReference>
<dbReference type="InterPro" id="IPR022813">
    <property type="entry name" value="SecD/SecF_arch_bac"/>
</dbReference>
<sequence>MKRAGAIQMVAIVVLSVGALAAVIFTNTSPLLGLDLQGGISVVLEPYVDGKPAEDVSDEQVEQAIAIIRSRVDALGVSEPEISSQGNNILIQLPGIDDQERALELVGRTAQLEFRPVLSSTPVVPPDPKREAELRKELKIPEGKSAADIQQEELDARGLDAAGQSTTPEQGATPEGPATTAASAATTAPPATTAAPATAVPAQGFAGAKADKRLPGQETPTTAAPTTAPPPTEAPPTTAFVPQNAEGIDVTSQAFGELLQLEQAELTNPDELGAKKDVDVTLLAKDGKERYTLGPVLLTGDALSGASAGLDAQGQWQVGPTFRGGKDGIDKFNQAATLCYNGDPLCPPNAQDSTSGAPRGQLAIVLDGEVLTAPSINEATFDKDQISISGSFAEQEAKDVATALRFGALPLELRPSQTQTVTATLGQGALRAVIIAGLIGLGIVAIYFIAYYRLLGIVAFISLALSGSLLWVIISLLGATLTLAGLVGIVVSIGVSLDSNVVFYEHLKEDVLHGQSLRLAGEKSFPAAFSTIVKADMSSLIGAAVLYLLTAGSVRGFALYLGLSVALDLVASYFFMRPAVAYLTRSKLGEKRSRFGIPVLYTPAELAEERGPGVPLVPEVEPTPAMATSDRGTL</sequence>
<dbReference type="GO" id="GO:0015450">
    <property type="term" value="F:protein-transporting ATPase activity"/>
    <property type="evidence" value="ECO:0007669"/>
    <property type="project" value="InterPro"/>
</dbReference>
<keyword evidence="2 9" id="KW-0813">Transport</keyword>
<keyword evidence="4 9" id="KW-0812">Transmembrane</keyword>
<evidence type="ECO:0000313" key="14">
    <source>
        <dbReference type="EMBL" id="MBK9298509.1"/>
    </source>
</evidence>
<evidence type="ECO:0000256" key="7">
    <source>
        <dbReference type="ARBA" id="ARBA00023010"/>
    </source>
</evidence>
<dbReference type="InterPro" id="IPR054384">
    <property type="entry name" value="SecDF_P1_head"/>
</dbReference>
<evidence type="ECO:0000256" key="8">
    <source>
        <dbReference type="ARBA" id="ARBA00023136"/>
    </source>
</evidence>
<evidence type="ECO:0000256" key="6">
    <source>
        <dbReference type="ARBA" id="ARBA00022989"/>
    </source>
</evidence>
<dbReference type="AlphaFoldDB" id="A0A936NF60"/>